<feature type="domain" description="HTH lysR-type" evidence="5">
    <location>
        <begin position="17"/>
        <end position="65"/>
    </location>
</feature>
<dbReference type="InterPro" id="IPR050389">
    <property type="entry name" value="LysR-type_TF"/>
</dbReference>
<organism evidence="6 7">
    <name type="scientific">Shewanella canadensis</name>
    <dbReference type="NCBI Taxonomy" id="271096"/>
    <lineage>
        <taxon>Bacteria</taxon>
        <taxon>Pseudomonadati</taxon>
        <taxon>Pseudomonadota</taxon>
        <taxon>Gammaproteobacteria</taxon>
        <taxon>Alteromonadales</taxon>
        <taxon>Shewanellaceae</taxon>
        <taxon>Shewanella</taxon>
    </lineage>
</organism>
<dbReference type="SUPFAM" id="SSF53850">
    <property type="entry name" value="Periplasmic binding protein-like II"/>
    <property type="match status" value="1"/>
</dbReference>
<evidence type="ECO:0000259" key="5">
    <source>
        <dbReference type="PROSITE" id="PS50931"/>
    </source>
</evidence>
<evidence type="ECO:0000313" key="6">
    <source>
        <dbReference type="EMBL" id="RTR36973.1"/>
    </source>
</evidence>
<accession>A0A3S0KST1</accession>
<dbReference type="InterPro" id="IPR000847">
    <property type="entry name" value="LysR_HTH_N"/>
</dbReference>
<dbReference type="Proteomes" id="UP000267448">
    <property type="component" value="Unassembled WGS sequence"/>
</dbReference>
<reference evidence="6 7" key="1">
    <citation type="submission" date="2018-12" db="EMBL/GenBank/DDBJ databases">
        <authorList>
            <person name="Yu L."/>
        </authorList>
    </citation>
    <scope>NUCLEOTIDE SEQUENCE [LARGE SCALE GENOMIC DNA]</scope>
    <source>
        <strain evidence="6 7">HAW-EB2</strain>
    </source>
</reference>
<dbReference type="PANTHER" id="PTHR30118:SF15">
    <property type="entry name" value="TRANSCRIPTIONAL REGULATORY PROTEIN"/>
    <property type="match status" value="1"/>
</dbReference>
<dbReference type="GO" id="GO:0003677">
    <property type="term" value="F:DNA binding"/>
    <property type="evidence" value="ECO:0007669"/>
    <property type="project" value="UniProtKB-KW"/>
</dbReference>
<proteinExistence type="inferred from homology"/>
<dbReference type="AlphaFoldDB" id="A0A3S0KST1"/>
<keyword evidence="2" id="KW-0805">Transcription regulation</keyword>
<keyword evidence="4" id="KW-0804">Transcription</keyword>
<dbReference type="EMBL" id="RXNU01000016">
    <property type="protein sequence ID" value="RTR36973.1"/>
    <property type="molecule type" value="Genomic_DNA"/>
</dbReference>
<dbReference type="RefSeq" id="WP_126522844.1">
    <property type="nucleotide sequence ID" value="NZ_RXNU01000016.1"/>
</dbReference>
<evidence type="ECO:0000256" key="4">
    <source>
        <dbReference type="ARBA" id="ARBA00023163"/>
    </source>
</evidence>
<name>A0A3S0KST1_9GAMM</name>
<evidence type="ECO:0000256" key="2">
    <source>
        <dbReference type="ARBA" id="ARBA00023015"/>
    </source>
</evidence>
<comment type="caution">
    <text evidence="6">The sequence shown here is derived from an EMBL/GenBank/DDBJ whole genome shotgun (WGS) entry which is preliminary data.</text>
</comment>
<dbReference type="InterPro" id="IPR036390">
    <property type="entry name" value="WH_DNA-bd_sf"/>
</dbReference>
<comment type="similarity">
    <text evidence="1">Belongs to the LysR transcriptional regulatory family.</text>
</comment>
<protein>
    <submittedName>
        <fullName evidence="6">LysR family transcriptional regulator</fullName>
    </submittedName>
</protein>
<evidence type="ECO:0000313" key="7">
    <source>
        <dbReference type="Proteomes" id="UP000267448"/>
    </source>
</evidence>
<dbReference type="PROSITE" id="PS50931">
    <property type="entry name" value="HTH_LYSR"/>
    <property type="match status" value="1"/>
</dbReference>
<evidence type="ECO:0000256" key="3">
    <source>
        <dbReference type="ARBA" id="ARBA00023125"/>
    </source>
</evidence>
<dbReference type="OrthoDB" id="8839911at2"/>
<dbReference type="GO" id="GO:0003700">
    <property type="term" value="F:DNA-binding transcription factor activity"/>
    <property type="evidence" value="ECO:0007669"/>
    <property type="project" value="InterPro"/>
</dbReference>
<dbReference type="InterPro" id="IPR036388">
    <property type="entry name" value="WH-like_DNA-bd_sf"/>
</dbReference>
<dbReference type="PANTHER" id="PTHR30118">
    <property type="entry name" value="HTH-TYPE TRANSCRIPTIONAL REGULATOR LEUO-RELATED"/>
    <property type="match status" value="1"/>
</dbReference>
<dbReference type="Gene3D" id="3.40.190.10">
    <property type="entry name" value="Periplasmic binding protein-like II"/>
    <property type="match status" value="2"/>
</dbReference>
<evidence type="ECO:0000256" key="1">
    <source>
        <dbReference type="ARBA" id="ARBA00009437"/>
    </source>
</evidence>
<dbReference type="Gene3D" id="1.10.10.10">
    <property type="entry name" value="Winged helix-like DNA-binding domain superfamily/Winged helix DNA-binding domain"/>
    <property type="match status" value="1"/>
</dbReference>
<dbReference type="Pfam" id="PF00126">
    <property type="entry name" value="HTH_1"/>
    <property type="match status" value="1"/>
</dbReference>
<gene>
    <name evidence="6" type="ORF">EKG38_21025</name>
</gene>
<sequence length="315" mass="35976">MINDISRLDYFTLNVMVELCEHKSVTVAAVRLQVSQSKVSRALTCLREVFGDPLFVRQRYGMEPNRLAETIYPLAKSVVSRYQVLARTAANSRLCKHEINIAAQEHLSSVLMDCLHNSRIETESDLTFNLHPWTSDVQNQMNQSKLDYCISINPAESENVDLHQIGQIRSFYLVAKKGHPIFDRPLGIDNLFSYPVALFYYSMNGPKNHRLETIATELKQPLSVSMKTTNLCLLLEHLEKTECVGFLASVLVLEAIDERGTLDYIDMTDFWKDKVKHTGERPKYNIYLQSNKGADSIFTNTLVENLRTRILSLQA</sequence>
<dbReference type="SUPFAM" id="SSF46785">
    <property type="entry name" value="Winged helix' DNA-binding domain"/>
    <property type="match status" value="1"/>
</dbReference>
<keyword evidence="7" id="KW-1185">Reference proteome</keyword>
<keyword evidence="3" id="KW-0238">DNA-binding</keyword>